<comment type="caution">
    <text evidence="4">The sequence shown here is derived from an EMBL/GenBank/DDBJ whole genome shotgun (WGS) entry which is preliminary data.</text>
</comment>
<dbReference type="PIRSF" id="PIRSF006223">
    <property type="entry name" value="DsrC_TusE"/>
    <property type="match status" value="1"/>
</dbReference>
<keyword evidence="3" id="KW-0808">Transferase</keyword>
<gene>
    <name evidence="4" type="ORF">ACFPVW_15640</name>
</gene>
<evidence type="ECO:0000313" key="4">
    <source>
        <dbReference type="EMBL" id="MFC5707449.1"/>
    </source>
</evidence>
<name>A0ABW0YCJ2_9GAMM</name>
<dbReference type="InterPro" id="IPR043163">
    <property type="entry name" value="DsrC-like_N"/>
</dbReference>
<dbReference type="InterPro" id="IPR025526">
    <property type="entry name" value="DsrC-like_dom_sf"/>
</dbReference>
<keyword evidence="5" id="KW-1185">Reference proteome</keyword>
<dbReference type="EC" id="2.8.1.-" evidence="3"/>
<dbReference type="EMBL" id="JBHSPP010000016">
    <property type="protein sequence ID" value="MFC5707449.1"/>
    <property type="molecule type" value="Genomic_DNA"/>
</dbReference>
<dbReference type="SUPFAM" id="SSF69721">
    <property type="entry name" value="DsrC, the gamma subunit of dissimilatory sulfite reductase"/>
    <property type="match status" value="1"/>
</dbReference>
<dbReference type="RefSeq" id="WP_042640537.1">
    <property type="nucleotide sequence ID" value="NZ_CDDF01000005.1"/>
</dbReference>
<dbReference type="Pfam" id="PF04358">
    <property type="entry name" value="DsrC"/>
    <property type="match status" value="1"/>
</dbReference>
<dbReference type="InterPro" id="IPR042072">
    <property type="entry name" value="DsrC-like_C"/>
</dbReference>
<dbReference type="Gene3D" id="3.30.1420.10">
    <property type="match status" value="1"/>
</dbReference>
<dbReference type="PANTHER" id="PTHR37010:SF1">
    <property type="entry name" value="SULFURTRANSFERASE TUSE"/>
    <property type="match status" value="1"/>
</dbReference>
<organism evidence="4 5">
    <name type="scientific">Aeromonas eucrenophila</name>
    <dbReference type="NCBI Taxonomy" id="649"/>
    <lineage>
        <taxon>Bacteria</taxon>
        <taxon>Pseudomonadati</taxon>
        <taxon>Pseudomonadota</taxon>
        <taxon>Gammaproteobacteria</taxon>
        <taxon>Aeromonadales</taxon>
        <taxon>Aeromonadaceae</taxon>
        <taxon>Aeromonas</taxon>
    </lineage>
</organism>
<accession>A0ABW0YCJ2</accession>
<dbReference type="Proteomes" id="UP001596132">
    <property type="component" value="Unassembled WGS sequence"/>
</dbReference>
<evidence type="ECO:0000256" key="1">
    <source>
        <dbReference type="ARBA" id="ARBA00004496"/>
    </source>
</evidence>
<reference evidence="5" key="1">
    <citation type="journal article" date="2019" name="Int. J. Syst. Evol. Microbiol.">
        <title>The Global Catalogue of Microorganisms (GCM) 10K type strain sequencing project: providing services to taxonomists for standard genome sequencing and annotation.</title>
        <authorList>
            <consortium name="The Broad Institute Genomics Platform"/>
            <consortium name="The Broad Institute Genome Sequencing Center for Infectious Disease"/>
            <person name="Wu L."/>
            <person name="Ma J."/>
        </authorList>
    </citation>
    <scope>NUCLEOTIDE SEQUENCE [LARGE SCALE GENOMIC DNA]</scope>
    <source>
        <strain evidence="5">KCTC 15012</strain>
    </source>
</reference>
<comment type="subcellular location">
    <subcellularLocation>
        <location evidence="1">Cytoplasm</location>
    </subcellularLocation>
</comment>
<dbReference type="PANTHER" id="PTHR37010">
    <property type="entry name" value="SULFURTRANSFERASE TUSE"/>
    <property type="match status" value="1"/>
</dbReference>
<comment type="similarity">
    <text evidence="3">Belongs to the dsrC/tusE family.</text>
</comment>
<comment type="function">
    <text evidence="3">Part of a sulfur-relay system.</text>
</comment>
<protein>
    <recommendedName>
        <fullName evidence="3">Sulfurtransferase</fullName>
        <ecNumber evidence="3">2.8.1.-</ecNumber>
    </recommendedName>
</protein>
<dbReference type="NCBIfam" id="TIGR03342">
    <property type="entry name" value="dsrC_tusE_dsvC"/>
    <property type="match status" value="1"/>
</dbReference>
<evidence type="ECO:0000313" key="5">
    <source>
        <dbReference type="Proteomes" id="UP001596132"/>
    </source>
</evidence>
<keyword evidence="2" id="KW-0963">Cytoplasm</keyword>
<proteinExistence type="inferred from homology"/>
<sequence>MSEPQSEHHQLTFNGHTIETDAKGYLRHIEDWSEALALVLAEREGIVLEEPHWEVVRFVRAFYLEFNTSPAIRALVKAMEKQYGPEKGNSRYLYKLFPEGPAKQATKIAGLPKPVKCI</sequence>
<evidence type="ECO:0000256" key="3">
    <source>
        <dbReference type="PIRNR" id="PIRNR006223"/>
    </source>
</evidence>
<dbReference type="Gene3D" id="1.10.10.370">
    <property type="entry name" value="DsrC-like protein, C-terminal domain"/>
    <property type="match status" value="1"/>
</dbReference>
<dbReference type="InterPro" id="IPR007453">
    <property type="entry name" value="DsrC/TusE"/>
</dbReference>
<evidence type="ECO:0000256" key="2">
    <source>
        <dbReference type="ARBA" id="ARBA00022490"/>
    </source>
</evidence>